<dbReference type="Proteomes" id="UP001143347">
    <property type="component" value="Unassembled WGS sequence"/>
</dbReference>
<evidence type="ECO:0000256" key="7">
    <source>
        <dbReference type="ARBA" id="ARBA00023136"/>
    </source>
</evidence>
<feature type="transmembrane region" description="Helical" evidence="8">
    <location>
        <begin position="201"/>
        <end position="221"/>
    </location>
</feature>
<evidence type="ECO:0000313" key="11">
    <source>
        <dbReference type="Proteomes" id="UP001143347"/>
    </source>
</evidence>
<keyword evidence="7 8" id="KW-0472">Membrane</keyword>
<keyword evidence="6 8" id="KW-1133">Transmembrane helix</keyword>
<organism evidence="10 11">
    <name type="scientific">Gordonia aquimaris</name>
    <dbReference type="NCBI Taxonomy" id="2984863"/>
    <lineage>
        <taxon>Bacteria</taxon>
        <taxon>Bacillati</taxon>
        <taxon>Actinomycetota</taxon>
        <taxon>Actinomycetes</taxon>
        <taxon>Mycobacteriales</taxon>
        <taxon>Gordoniaceae</taxon>
        <taxon>Gordonia</taxon>
    </lineage>
</organism>
<feature type="transmembrane region" description="Helical" evidence="8">
    <location>
        <begin position="21"/>
        <end position="41"/>
    </location>
</feature>
<proteinExistence type="inferred from homology"/>
<sequence length="323" mass="34438">MSGDAALTASDRSARRSSDHLTGALCALGAYALWGFLPLYFVLLEPTGPWEVVAWRILLSLVFYAVLVPLSGGWPRLRGILRQPRLLGATALAGVLIYVNWQIFVIATYTGHVIQMSLGYFINPIVTVILGVLVLRERLRPLQWVAVVLAVLATLVIVLGYGAFPWLAVGVAFSFGFYGLVKKTIGADVDVTSGLTCESLWLAPLAIGQLVVVALTIGLTFGSAGPGHAVLLAMAGVVTAAPLMLFAAGARRVPLVVLGIAQFVTPTMQLMIGVAILDEPMPPERWAGFAIVWIALAIFTTDAVIASRRRTTDGVPGPPIRQE</sequence>
<dbReference type="Pfam" id="PF00892">
    <property type="entry name" value="EamA"/>
    <property type="match status" value="1"/>
</dbReference>
<evidence type="ECO:0000256" key="3">
    <source>
        <dbReference type="ARBA" id="ARBA00022448"/>
    </source>
</evidence>
<dbReference type="NCBIfam" id="TIGR00688">
    <property type="entry name" value="rarD"/>
    <property type="match status" value="1"/>
</dbReference>
<dbReference type="EMBL" id="JAPKFM010000005">
    <property type="protein sequence ID" value="MCX2963831.1"/>
    <property type="molecule type" value="Genomic_DNA"/>
</dbReference>
<evidence type="ECO:0000256" key="4">
    <source>
        <dbReference type="ARBA" id="ARBA00022475"/>
    </source>
</evidence>
<protein>
    <submittedName>
        <fullName evidence="10">EamA family transporter RarD</fullName>
    </submittedName>
</protein>
<evidence type="ECO:0000256" key="2">
    <source>
        <dbReference type="ARBA" id="ARBA00007362"/>
    </source>
</evidence>
<dbReference type="SUPFAM" id="SSF103481">
    <property type="entry name" value="Multidrug resistance efflux transporter EmrE"/>
    <property type="match status" value="2"/>
</dbReference>
<dbReference type="AlphaFoldDB" id="A0A9X3D2X5"/>
<name>A0A9X3D2X5_9ACTN</name>
<dbReference type="RefSeq" id="WP_266060944.1">
    <property type="nucleotide sequence ID" value="NZ_JAPKFM010000005.1"/>
</dbReference>
<dbReference type="InterPro" id="IPR037185">
    <property type="entry name" value="EmrE-like"/>
</dbReference>
<dbReference type="InterPro" id="IPR004626">
    <property type="entry name" value="RarD"/>
</dbReference>
<comment type="similarity">
    <text evidence="2">Belongs to the EamA transporter family.</text>
</comment>
<dbReference type="PANTHER" id="PTHR22911:SF137">
    <property type="entry name" value="SOLUTE CARRIER FAMILY 35 MEMBER G2-RELATED"/>
    <property type="match status" value="1"/>
</dbReference>
<feature type="transmembrane region" description="Helical" evidence="8">
    <location>
        <begin position="86"/>
        <end position="107"/>
    </location>
</feature>
<evidence type="ECO:0000256" key="5">
    <source>
        <dbReference type="ARBA" id="ARBA00022692"/>
    </source>
</evidence>
<evidence type="ECO:0000256" key="8">
    <source>
        <dbReference type="SAM" id="Phobius"/>
    </source>
</evidence>
<keyword evidence="5 8" id="KW-0812">Transmembrane</keyword>
<accession>A0A9X3D2X5</accession>
<keyword evidence="3" id="KW-0813">Transport</keyword>
<gene>
    <name evidence="10" type="primary">rarD</name>
    <name evidence="10" type="ORF">OSB52_06955</name>
</gene>
<dbReference type="InterPro" id="IPR000620">
    <property type="entry name" value="EamA_dom"/>
</dbReference>
<dbReference type="GO" id="GO:0005886">
    <property type="term" value="C:plasma membrane"/>
    <property type="evidence" value="ECO:0007669"/>
    <property type="project" value="UniProtKB-SubCell"/>
</dbReference>
<feature type="transmembrane region" description="Helical" evidence="8">
    <location>
        <begin position="227"/>
        <end position="248"/>
    </location>
</feature>
<feature type="transmembrane region" description="Helical" evidence="8">
    <location>
        <begin position="164"/>
        <end position="181"/>
    </location>
</feature>
<feature type="transmembrane region" description="Helical" evidence="8">
    <location>
        <begin position="142"/>
        <end position="158"/>
    </location>
</feature>
<feature type="transmembrane region" description="Helical" evidence="8">
    <location>
        <begin position="286"/>
        <end position="305"/>
    </location>
</feature>
<comment type="subcellular location">
    <subcellularLocation>
        <location evidence="1">Cell membrane</location>
        <topology evidence="1">Multi-pass membrane protein</topology>
    </subcellularLocation>
</comment>
<feature type="transmembrane region" description="Helical" evidence="8">
    <location>
        <begin position="255"/>
        <end position="274"/>
    </location>
</feature>
<feature type="transmembrane region" description="Helical" evidence="8">
    <location>
        <begin position="113"/>
        <end position="135"/>
    </location>
</feature>
<evidence type="ECO:0000256" key="1">
    <source>
        <dbReference type="ARBA" id="ARBA00004651"/>
    </source>
</evidence>
<reference evidence="10" key="1">
    <citation type="submission" date="2022-10" db="EMBL/GenBank/DDBJ databases">
        <title>WGS of marine actinomycetes from Thailand.</title>
        <authorList>
            <person name="Thawai C."/>
        </authorList>
    </citation>
    <scope>NUCLEOTIDE SEQUENCE</scope>
    <source>
        <strain evidence="10">SW21</strain>
    </source>
</reference>
<feature type="transmembrane region" description="Helical" evidence="8">
    <location>
        <begin position="53"/>
        <end position="74"/>
    </location>
</feature>
<evidence type="ECO:0000256" key="6">
    <source>
        <dbReference type="ARBA" id="ARBA00022989"/>
    </source>
</evidence>
<evidence type="ECO:0000259" key="9">
    <source>
        <dbReference type="Pfam" id="PF00892"/>
    </source>
</evidence>
<evidence type="ECO:0000313" key="10">
    <source>
        <dbReference type="EMBL" id="MCX2963831.1"/>
    </source>
</evidence>
<dbReference type="PANTHER" id="PTHR22911">
    <property type="entry name" value="ACYL-MALONYL CONDENSING ENZYME-RELATED"/>
    <property type="match status" value="1"/>
</dbReference>
<keyword evidence="4" id="KW-1003">Cell membrane</keyword>
<comment type="caution">
    <text evidence="10">The sequence shown here is derived from an EMBL/GenBank/DDBJ whole genome shotgun (WGS) entry which is preliminary data.</text>
</comment>
<keyword evidence="11" id="KW-1185">Reference proteome</keyword>
<feature type="domain" description="EamA" evidence="9">
    <location>
        <begin position="22"/>
        <end position="158"/>
    </location>
</feature>